<sequence length="59" mass="7323">MKLKQKNDELLFVWQRIYTNNHGRSRKALDKVNFYDLSQSSHPLVRFFQKHMIRFIREL</sequence>
<organism evidence="1 2">
    <name type="scientific">Ileibacterium valens</name>
    <dbReference type="NCBI Taxonomy" id="1862668"/>
    <lineage>
        <taxon>Bacteria</taxon>
        <taxon>Bacillati</taxon>
        <taxon>Bacillota</taxon>
        <taxon>Erysipelotrichia</taxon>
        <taxon>Erysipelotrichales</taxon>
        <taxon>Erysipelotrichaceae</taxon>
        <taxon>Ileibacterium</taxon>
    </lineage>
</organism>
<accession>A0A1U7NCT4</accession>
<name>A0A1U7NCT4_9FIRM</name>
<protein>
    <submittedName>
        <fullName evidence="1">Uncharacterized protein</fullName>
    </submittedName>
</protein>
<dbReference type="AlphaFoldDB" id="A0A1U7NCT4"/>
<proteinExistence type="predicted"/>
<comment type="caution">
    <text evidence="1">The sequence shown here is derived from an EMBL/GenBank/DDBJ whole genome shotgun (WGS) entry which is preliminary data.</text>
</comment>
<evidence type="ECO:0000313" key="1">
    <source>
        <dbReference type="EMBL" id="OLU36516.1"/>
    </source>
</evidence>
<evidence type="ECO:0000313" key="2">
    <source>
        <dbReference type="Proteomes" id="UP000186341"/>
    </source>
</evidence>
<gene>
    <name evidence="1" type="ORF">BO222_12400</name>
</gene>
<keyword evidence="2" id="KW-1185">Reference proteome</keyword>
<reference evidence="1 2" key="1">
    <citation type="submission" date="2016-11" db="EMBL/GenBank/DDBJ databases">
        <title>Description of two novel members of the family Erysipelotrichaceae: Ileibacterium lipovorans gen. nov., sp. nov. and Dubosiella newyorkensis, gen. nov., sp. nov.</title>
        <authorList>
            <person name="Cox L.M."/>
            <person name="Sohn J."/>
            <person name="Tyrrell K.L."/>
            <person name="Citron D.M."/>
            <person name="Lawson P.A."/>
            <person name="Patel N.B."/>
            <person name="Iizumi T."/>
            <person name="Perez-Perez G.I."/>
            <person name="Goldstein E.J."/>
            <person name="Blaser M.J."/>
        </authorList>
    </citation>
    <scope>NUCLEOTIDE SEQUENCE [LARGE SCALE GENOMIC DNA]</scope>
    <source>
        <strain evidence="1 2">NYU-BL-A3</strain>
    </source>
</reference>
<dbReference type="Proteomes" id="UP000186341">
    <property type="component" value="Unassembled WGS sequence"/>
</dbReference>
<dbReference type="EMBL" id="MPJW01000271">
    <property type="protein sequence ID" value="OLU36516.1"/>
    <property type="molecule type" value="Genomic_DNA"/>
</dbReference>